<gene>
    <name evidence="2" type="ORF">SKP52_01475</name>
</gene>
<dbReference type="PANTHER" id="PTHR40943">
    <property type="entry name" value="CYTOPLASMIC PROTEIN-RELATED"/>
    <property type="match status" value="1"/>
</dbReference>
<dbReference type="InterPro" id="IPR008579">
    <property type="entry name" value="UGlyAH_Cupin_dom"/>
</dbReference>
<proteinExistence type="predicted"/>
<dbReference type="HOGENOM" id="CLU_135055_0_0_5"/>
<sequence length="120" mass="12903">MTLFPFATDAHPDLDPWGTVVDLGSELLAGKGAAFGKITAGTPDAPFHSAYFGVSRSQFRMTYPFNEHAVVVAGTVSLTDEATGESRTFTTGEGWFVEKGTAIVWDVQSDLFVKHYLAVA</sequence>
<organism evidence="2 3">
    <name type="scientific">Sphingopyxis fribergensis</name>
    <dbReference type="NCBI Taxonomy" id="1515612"/>
    <lineage>
        <taxon>Bacteria</taxon>
        <taxon>Pseudomonadati</taxon>
        <taxon>Pseudomonadota</taxon>
        <taxon>Alphaproteobacteria</taxon>
        <taxon>Sphingomonadales</taxon>
        <taxon>Sphingomonadaceae</taxon>
        <taxon>Sphingopyxis</taxon>
    </lineage>
</organism>
<dbReference type="RefSeq" id="WP_039570886.1">
    <property type="nucleotide sequence ID" value="NZ_CP009122.1"/>
</dbReference>
<dbReference type="KEGG" id="sphk:SKP52_01475"/>
<dbReference type="STRING" id="1515612.SKP52_01475"/>
<dbReference type="InterPro" id="IPR014710">
    <property type="entry name" value="RmlC-like_jellyroll"/>
</dbReference>
<accession>A0A0A7PB92</accession>
<dbReference type="SUPFAM" id="SSF51182">
    <property type="entry name" value="RmlC-like cupins"/>
    <property type="match status" value="1"/>
</dbReference>
<protein>
    <recommendedName>
        <fullName evidence="1">(S)-ureidoglycine aminohydrolase cupin domain-containing protein</fullName>
    </recommendedName>
</protein>
<dbReference type="EMBL" id="CP009122">
    <property type="protein sequence ID" value="AJA07235.1"/>
    <property type="molecule type" value="Genomic_DNA"/>
</dbReference>
<evidence type="ECO:0000313" key="2">
    <source>
        <dbReference type="EMBL" id="AJA07235.1"/>
    </source>
</evidence>
<dbReference type="OrthoDB" id="663248at2"/>
<keyword evidence="3" id="KW-1185">Reference proteome</keyword>
<evidence type="ECO:0000259" key="1">
    <source>
        <dbReference type="Pfam" id="PF05899"/>
    </source>
</evidence>
<dbReference type="Gene3D" id="2.60.120.10">
    <property type="entry name" value="Jelly Rolls"/>
    <property type="match status" value="1"/>
</dbReference>
<evidence type="ECO:0000313" key="3">
    <source>
        <dbReference type="Proteomes" id="UP000030907"/>
    </source>
</evidence>
<dbReference type="AlphaFoldDB" id="A0A0A7PB92"/>
<name>A0A0A7PB92_9SPHN</name>
<dbReference type="PANTHER" id="PTHR40943:SF1">
    <property type="entry name" value="CYTOPLASMIC PROTEIN"/>
    <property type="match status" value="1"/>
</dbReference>
<dbReference type="Pfam" id="PF05899">
    <property type="entry name" value="Cupin_3"/>
    <property type="match status" value="1"/>
</dbReference>
<feature type="domain" description="(S)-ureidoglycine aminohydrolase cupin" evidence="1">
    <location>
        <begin position="43"/>
        <end position="116"/>
    </location>
</feature>
<dbReference type="InterPro" id="IPR011051">
    <property type="entry name" value="RmlC_Cupin_sf"/>
</dbReference>
<reference evidence="2 3" key="1">
    <citation type="journal article" date="2015" name="Int. J. Syst. Evol. Microbiol.">
        <title>Description of Sphingopyxis fribergensis sp. nov. - a soil bacterium with the ability to degrade styrene and phenylacetic acid.</title>
        <authorList>
            <person name="Oelschlagel M."/>
            <person name="Ruckert C."/>
            <person name="Kalinowski J."/>
            <person name="Schmidt G."/>
            <person name="Schlomann M."/>
            <person name="Tischler D."/>
        </authorList>
    </citation>
    <scope>NUCLEOTIDE SEQUENCE [LARGE SCALE GENOMIC DNA]</scope>
    <source>
        <strain evidence="2 3">Kp5.2</strain>
    </source>
</reference>
<dbReference type="Proteomes" id="UP000030907">
    <property type="component" value="Chromosome"/>
</dbReference>